<evidence type="ECO:0000256" key="4">
    <source>
        <dbReference type="ARBA" id="ARBA00022989"/>
    </source>
</evidence>
<feature type="transmembrane region" description="Helical" evidence="6">
    <location>
        <begin position="654"/>
        <end position="676"/>
    </location>
</feature>
<comment type="caution">
    <text evidence="8">The sequence shown here is derived from an EMBL/GenBank/DDBJ whole genome shotgun (WGS) entry which is preliminary data.</text>
</comment>
<evidence type="ECO:0000313" key="9">
    <source>
        <dbReference type="Proteomes" id="UP000886876"/>
    </source>
</evidence>
<dbReference type="AlphaFoldDB" id="A0A9D1K9B2"/>
<dbReference type="PIRSF" id="PIRSF018968">
    <property type="entry name" value="ABC_permease_BceB"/>
    <property type="match status" value="1"/>
</dbReference>
<gene>
    <name evidence="8" type="ORF">IAD42_07395</name>
</gene>
<comment type="similarity">
    <text evidence="6">Belongs to the ABC-4 integral membrane protein family.</text>
</comment>
<evidence type="ECO:0000256" key="3">
    <source>
        <dbReference type="ARBA" id="ARBA00022692"/>
    </source>
</evidence>
<feature type="transmembrane region" description="Helical" evidence="6">
    <location>
        <begin position="290"/>
        <end position="315"/>
    </location>
</feature>
<dbReference type="Proteomes" id="UP000886876">
    <property type="component" value="Unassembled WGS sequence"/>
</dbReference>
<keyword evidence="3 6" id="KW-0812">Transmembrane</keyword>
<sequence>MRKLSFYPKLAARSMKSNRRFYVPYLLTVIGTAAAFYIMAAIVFDPGTDALAAGTTNGPVYVSMFMTLGMFVLGLFSCIFLLYTNSFLMKRRQKELGLYSVLGMSKTNIAGIMVFESLYIGLIGIGGGLAVGILLHKLVSLLLFRLMRLPVPFGFSVQPIAILIVVLFFAGLILLTLITNLARVGLSKPIELLRGGNVGEKEPKASWFLTTVGILTLGAGYVVATLVDNPGMAVAVYFLAVFAVIIGTYCLFTSVSIAVLKALRRNKRYYYKAKHFISVSGMLYRMKRNAVGLANICILCTMVMVMVSGTLSLYLGSAEQVNAYCPADVVVETTYYASSNEDHVYNDETGEETIEHHTPYDAAAMDAWFEDYFAGHRLTPSSASAVEYYEFTAEVPAGGIRRVMAVSAETYAQLTGEPVPELAAGEALAHVPSGYGQLDALSFLDRDGGTVSIGFAGEAKLTAVQVVLNRVAVNWSEEDDEIVLVVPDRAALLELVAGQENGSYVWRGQYDFEASDEALAAMVDDYFAASREDEGADAGYYDVLRIDLRSVAEQEVYGLSGGFLFLGVFLGIVFLMATVLIIYYKQVSEGYEDNARFDIMRKVGLSEREARRAIRSQILTVFFMPILVAAVHIAFDFNLVVQLLRLFSLTNMRLTALCTLGTLLVFCAVYAIVYALTARSYYKIVRPNSDNAR</sequence>
<dbReference type="Pfam" id="PF02687">
    <property type="entry name" value="FtsX"/>
    <property type="match status" value="1"/>
</dbReference>
<keyword evidence="2 6" id="KW-1003">Cell membrane</keyword>
<feature type="domain" description="ABC3 transporter permease C-terminal" evidence="7">
    <location>
        <begin position="70"/>
        <end position="182"/>
    </location>
</feature>
<evidence type="ECO:0000256" key="1">
    <source>
        <dbReference type="ARBA" id="ARBA00004651"/>
    </source>
</evidence>
<proteinExistence type="inferred from homology"/>
<feature type="transmembrane region" description="Helical" evidence="6">
    <location>
        <begin position="563"/>
        <end position="584"/>
    </location>
</feature>
<dbReference type="InterPro" id="IPR052536">
    <property type="entry name" value="ABC-4_Integral_Memb_Prot"/>
</dbReference>
<feature type="transmembrane region" description="Helical" evidence="6">
    <location>
        <begin position="236"/>
        <end position="260"/>
    </location>
</feature>
<keyword evidence="4 6" id="KW-1133">Transmembrane helix</keyword>
<dbReference type="InterPro" id="IPR003838">
    <property type="entry name" value="ABC3_permease_C"/>
</dbReference>
<keyword evidence="5 6" id="KW-0472">Membrane</keyword>
<dbReference type="InterPro" id="IPR027022">
    <property type="entry name" value="ABC_permease_BceB-typ"/>
</dbReference>
<dbReference type="GO" id="GO:0055085">
    <property type="term" value="P:transmembrane transport"/>
    <property type="evidence" value="ECO:0007669"/>
    <property type="project" value="UniProtKB-UniRule"/>
</dbReference>
<evidence type="ECO:0000256" key="6">
    <source>
        <dbReference type="PIRNR" id="PIRNR018968"/>
    </source>
</evidence>
<dbReference type="GO" id="GO:0005886">
    <property type="term" value="C:plasma membrane"/>
    <property type="evidence" value="ECO:0007669"/>
    <property type="project" value="UniProtKB-SubCell"/>
</dbReference>
<feature type="transmembrane region" description="Helical" evidence="6">
    <location>
        <begin position="618"/>
        <end position="634"/>
    </location>
</feature>
<feature type="transmembrane region" description="Helical" evidence="6">
    <location>
        <begin position="155"/>
        <end position="184"/>
    </location>
</feature>
<reference evidence="8" key="1">
    <citation type="submission" date="2020-10" db="EMBL/GenBank/DDBJ databases">
        <authorList>
            <person name="Gilroy R."/>
        </authorList>
    </citation>
    <scope>NUCLEOTIDE SEQUENCE</scope>
    <source>
        <strain evidence="8">ChiHecec3B27-6122</strain>
    </source>
</reference>
<evidence type="ECO:0000259" key="7">
    <source>
        <dbReference type="Pfam" id="PF02687"/>
    </source>
</evidence>
<dbReference type="PANTHER" id="PTHR46795">
    <property type="entry name" value="ABC TRANSPORTER PERMEASE-RELATED-RELATED"/>
    <property type="match status" value="1"/>
</dbReference>
<organism evidence="8 9">
    <name type="scientific">Candidatus Scatomorpha pullistercoris</name>
    <dbReference type="NCBI Taxonomy" id="2840929"/>
    <lineage>
        <taxon>Bacteria</taxon>
        <taxon>Bacillati</taxon>
        <taxon>Bacillota</taxon>
        <taxon>Clostridia</taxon>
        <taxon>Eubacteriales</taxon>
        <taxon>Candidatus Scatomorpha</taxon>
    </lineage>
</organism>
<comment type="subcellular location">
    <subcellularLocation>
        <location evidence="1 6">Cell membrane</location>
        <topology evidence="1 6">Multi-pass membrane protein</topology>
    </subcellularLocation>
</comment>
<accession>A0A9D1K9B2</accession>
<feature type="transmembrane region" description="Helical" evidence="6">
    <location>
        <begin position="64"/>
        <end position="88"/>
    </location>
</feature>
<evidence type="ECO:0000313" key="8">
    <source>
        <dbReference type="EMBL" id="HIS97781.1"/>
    </source>
</evidence>
<feature type="transmembrane region" description="Helical" evidence="6">
    <location>
        <begin position="21"/>
        <end position="44"/>
    </location>
</feature>
<keyword evidence="6" id="KW-0813">Transport</keyword>
<name>A0A9D1K9B2_9FIRM</name>
<feature type="transmembrane region" description="Helical" evidence="6">
    <location>
        <begin position="109"/>
        <end position="135"/>
    </location>
</feature>
<evidence type="ECO:0000256" key="2">
    <source>
        <dbReference type="ARBA" id="ARBA00022475"/>
    </source>
</evidence>
<feature type="transmembrane region" description="Helical" evidence="6">
    <location>
        <begin position="205"/>
        <end position="224"/>
    </location>
</feature>
<protein>
    <submittedName>
        <fullName evidence="8">FtsX-like permease family protein</fullName>
    </submittedName>
</protein>
<reference evidence="8" key="2">
    <citation type="journal article" date="2021" name="PeerJ">
        <title>Extensive microbial diversity within the chicken gut microbiome revealed by metagenomics and culture.</title>
        <authorList>
            <person name="Gilroy R."/>
            <person name="Ravi A."/>
            <person name="Getino M."/>
            <person name="Pursley I."/>
            <person name="Horton D.L."/>
            <person name="Alikhan N.F."/>
            <person name="Baker D."/>
            <person name="Gharbi K."/>
            <person name="Hall N."/>
            <person name="Watson M."/>
            <person name="Adriaenssens E.M."/>
            <person name="Foster-Nyarko E."/>
            <person name="Jarju S."/>
            <person name="Secka A."/>
            <person name="Antonio M."/>
            <person name="Oren A."/>
            <person name="Chaudhuri R.R."/>
            <person name="La Ragione R."/>
            <person name="Hildebrand F."/>
            <person name="Pallen M.J."/>
        </authorList>
    </citation>
    <scope>NUCLEOTIDE SEQUENCE</scope>
    <source>
        <strain evidence="8">ChiHecec3B27-6122</strain>
    </source>
</reference>
<dbReference type="EMBL" id="DVJS01000182">
    <property type="protein sequence ID" value="HIS97781.1"/>
    <property type="molecule type" value="Genomic_DNA"/>
</dbReference>
<dbReference type="PANTHER" id="PTHR46795:SF3">
    <property type="entry name" value="ABC TRANSPORTER PERMEASE"/>
    <property type="match status" value="1"/>
</dbReference>
<evidence type="ECO:0000256" key="5">
    <source>
        <dbReference type="ARBA" id="ARBA00023136"/>
    </source>
</evidence>